<keyword evidence="6" id="KW-0406">Ion transport</keyword>
<evidence type="ECO:0000256" key="2">
    <source>
        <dbReference type="ARBA" id="ARBA00022448"/>
    </source>
</evidence>
<protein>
    <submittedName>
        <fullName evidence="9">UPF0187-domain-containing protein</fullName>
    </submittedName>
</protein>
<comment type="subcellular location">
    <subcellularLocation>
        <location evidence="1">Cell membrane</location>
        <topology evidence="1">Multi-pass membrane protein</topology>
    </subcellularLocation>
</comment>
<evidence type="ECO:0000256" key="5">
    <source>
        <dbReference type="ARBA" id="ARBA00022989"/>
    </source>
</evidence>
<evidence type="ECO:0000256" key="1">
    <source>
        <dbReference type="ARBA" id="ARBA00004651"/>
    </source>
</evidence>
<dbReference type="GO" id="GO:0005254">
    <property type="term" value="F:chloride channel activity"/>
    <property type="evidence" value="ECO:0007669"/>
    <property type="project" value="InterPro"/>
</dbReference>
<keyword evidence="2" id="KW-0813">Transport</keyword>
<keyword evidence="3" id="KW-1003">Cell membrane</keyword>
<keyword evidence="10" id="KW-1185">Reference proteome</keyword>
<organism evidence="9 10">
    <name type="scientific">Rhizoclosmatium globosum</name>
    <dbReference type="NCBI Taxonomy" id="329046"/>
    <lineage>
        <taxon>Eukaryota</taxon>
        <taxon>Fungi</taxon>
        <taxon>Fungi incertae sedis</taxon>
        <taxon>Chytridiomycota</taxon>
        <taxon>Chytridiomycota incertae sedis</taxon>
        <taxon>Chytridiomycetes</taxon>
        <taxon>Chytridiales</taxon>
        <taxon>Chytriomycetaceae</taxon>
        <taxon>Rhizoclosmatium</taxon>
    </lineage>
</organism>
<evidence type="ECO:0000256" key="6">
    <source>
        <dbReference type="ARBA" id="ARBA00023065"/>
    </source>
</evidence>
<dbReference type="InterPro" id="IPR044669">
    <property type="entry name" value="YneE/VCCN1/2-like"/>
</dbReference>
<sequence>MDTQTASLTANPSAVPETAADLIGRMSDVISVEEQEIADEIQEIVRNEFKESWFDFLTTKGSVIANIWVAAGLFSMWGVAWTCVYMLTGWRGVFPNSQALISVISFVVALILGYRTNSAYDRYWEARKLWSTLVTHSRNLARSIWCSTDTQGNPQYEVEKLGTINLILAFSISTKHYLRNENGHNYTDLAHLLVHVPKFRPGVETPRTDNIPLEIALLLTEYVRNAESLKIIDATTKTVMNGCIAGMLECLTNFERIRNTPIPLACERHPLETHSRPLPRRPPIPNPQVLGWLAIPVIIIASFTLLGIESISSEIEQPFGYDVNDLKLNEFCNELRLELNLLTHSATDARDPNKWDLNTFYSTAPVARQGSKKRN</sequence>
<feature type="transmembrane region" description="Helical" evidence="8">
    <location>
        <begin position="93"/>
        <end position="114"/>
    </location>
</feature>
<evidence type="ECO:0000256" key="8">
    <source>
        <dbReference type="SAM" id="Phobius"/>
    </source>
</evidence>
<reference evidence="9 10" key="1">
    <citation type="submission" date="2016-07" db="EMBL/GenBank/DDBJ databases">
        <title>Pervasive Adenine N6-methylation of Active Genes in Fungi.</title>
        <authorList>
            <consortium name="DOE Joint Genome Institute"/>
            <person name="Mondo S.J."/>
            <person name="Dannebaum R.O."/>
            <person name="Kuo R.C."/>
            <person name="Labutti K."/>
            <person name="Haridas S."/>
            <person name="Kuo A."/>
            <person name="Salamov A."/>
            <person name="Ahrendt S.R."/>
            <person name="Lipzen A."/>
            <person name="Sullivan W."/>
            <person name="Andreopoulos W.B."/>
            <person name="Clum A."/>
            <person name="Lindquist E."/>
            <person name="Daum C."/>
            <person name="Ramamoorthy G.K."/>
            <person name="Gryganskyi A."/>
            <person name="Culley D."/>
            <person name="Magnuson J.K."/>
            <person name="James T.Y."/>
            <person name="O'Malley M.A."/>
            <person name="Stajich J.E."/>
            <person name="Spatafora J.W."/>
            <person name="Visel A."/>
            <person name="Grigoriev I.V."/>
        </authorList>
    </citation>
    <scope>NUCLEOTIDE SEQUENCE [LARGE SCALE GENOMIC DNA]</scope>
    <source>
        <strain evidence="9 10">JEL800</strain>
    </source>
</reference>
<feature type="transmembrane region" description="Helical" evidence="8">
    <location>
        <begin position="63"/>
        <end position="87"/>
    </location>
</feature>
<evidence type="ECO:0000313" key="10">
    <source>
        <dbReference type="Proteomes" id="UP000193642"/>
    </source>
</evidence>
<dbReference type="PANTHER" id="PTHR33281">
    <property type="entry name" value="UPF0187 PROTEIN YNEE"/>
    <property type="match status" value="1"/>
</dbReference>
<dbReference type="EMBL" id="MCGO01000019">
    <property type="protein sequence ID" value="ORY45737.1"/>
    <property type="molecule type" value="Genomic_DNA"/>
</dbReference>
<gene>
    <name evidence="9" type="ORF">BCR33DRAFT_784470</name>
</gene>
<evidence type="ECO:0000256" key="7">
    <source>
        <dbReference type="ARBA" id="ARBA00023136"/>
    </source>
</evidence>
<dbReference type="OrthoDB" id="1368at2759"/>
<dbReference type="AlphaFoldDB" id="A0A1Y2CFR4"/>
<evidence type="ECO:0000256" key="3">
    <source>
        <dbReference type="ARBA" id="ARBA00022475"/>
    </source>
</evidence>
<keyword evidence="7 8" id="KW-0472">Membrane</keyword>
<dbReference type="Proteomes" id="UP000193642">
    <property type="component" value="Unassembled WGS sequence"/>
</dbReference>
<keyword evidence="4 8" id="KW-0812">Transmembrane</keyword>
<dbReference type="GO" id="GO:0005886">
    <property type="term" value="C:plasma membrane"/>
    <property type="evidence" value="ECO:0007669"/>
    <property type="project" value="UniProtKB-SubCell"/>
</dbReference>
<evidence type="ECO:0000313" key="9">
    <source>
        <dbReference type="EMBL" id="ORY45737.1"/>
    </source>
</evidence>
<dbReference type="Pfam" id="PF25539">
    <property type="entry name" value="Bestrophin_2"/>
    <property type="match status" value="1"/>
</dbReference>
<dbReference type="PANTHER" id="PTHR33281:SF19">
    <property type="entry name" value="VOLTAGE-DEPENDENT ANION CHANNEL-FORMING PROTEIN YNEE"/>
    <property type="match status" value="1"/>
</dbReference>
<accession>A0A1Y2CFR4</accession>
<comment type="caution">
    <text evidence="9">The sequence shown here is derived from an EMBL/GenBank/DDBJ whole genome shotgun (WGS) entry which is preliminary data.</text>
</comment>
<evidence type="ECO:0000256" key="4">
    <source>
        <dbReference type="ARBA" id="ARBA00022692"/>
    </source>
</evidence>
<feature type="transmembrane region" description="Helical" evidence="8">
    <location>
        <begin position="289"/>
        <end position="308"/>
    </location>
</feature>
<proteinExistence type="predicted"/>
<keyword evidence="5 8" id="KW-1133">Transmembrane helix</keyword>
<name>A0A1Y2CFR4_9FUNG</name>